<reference evidence="1 2" key="1">
    <citation type="submission" date="2021-01" db="EMBL/GenBank/DDBJ databases">
        <title>Belnapia mucosa sp. nov. and Belnapia arida sp. nov., isolated from the Tabernas Desert (Almeria, Spain).</title>
        <authorList>
            <person name="Molina-Menor E."/>
            <person name="Vidal-Verdu A."/>
            <person name="Calonge A."/>
            <person name="Satari L."/>
            <person name="Pereto Magraner J."/>
            <person name="Porcar Miralles M."/>
        </authorList>
    </citation>
    <scope>NUCLEOTIDE SEQUENCE [LARGE SCALE GENOMIC DNA]</scope>
    <source>
        <strain evidence="1 2">T6</strain>
    </source>
</reference>
<protein>
    <submittedName>
        <fullName evidence="1">Cyclase family protein</fullName>
    </submittedName>
</protein>
<keyword evidence="2" id="KW-1185">Reference proteome</keyword>
<dbReference type="PANTHER" id="PTHR43564">
    <property type="entry name" value="KYNURENINE FORMAMIDASE-LIKE PROTEIN"/>
    <property type="match status" value="1"/>
</dbReference>
<dbReference type="InterPro" id="IPR007325">
    <property type="entry name" value="KFase/CYL"/>
</dbReference>
<dbReference type="Proteomes" id="UP000606490">
    <property type="component" value="Unassembled WGS sequence"/>
</dbReference>
<dbReference type="Pfam" id="PF04199">
    <property type="entry name" value="Cyclase"/>
    <property type="match status" value="1"/>
</dbReference>
<proteinExistence type="predicted"/>
<dbReference type="Gene3D" id="3.50.30.50">
    <property type="entry name" value="Putative cyclase"/>
    <property type="match status" value="1"/>
</dbReference>
<dbReference type="RefSeq" id="WP_202824014.1">
    <property type="nucleotide sequence ID" value="NZ_JAEUXJ010000001.1"/>
</dbReference>
<dbReference type="SUPFAM" id="SSF102198">
    <property type="entry name" value="Putative cyclase"/>
    <property type="match status" value="1"/>
</dbReference>
<gene>
    <name evidence="1" type="ORF">JMJ55_03125</name>
</gene>
<dbReference type="EMBL" id="JAEUXJ010000001">
    <property type="protein sequence ID" value="MBL6454301.1"/>
    <property type="molecule type" value="Genomic_DNA"/>
</dbReference>
<dbReference type="PANTHER" id="PTHR43564:SF2">
    <property type="entry name" value="BLR6059 PROTEIN"/>
    <property type="match status" value="1"/>
</dbReference>
<sequence>MPRRFIDISVPLKAGIKSDPPEMLPKIDYIDHHMSAPRMAGYMGVPVSALPNGEYAAVERVEISTHNGTHLDAPYHYFSRMNERLVPGGEPSWRIDEVPLEWCFNPAVKLDFRHMEDGYVVQPGDVEAELKRIGHELRPLEIVVVNTAAGARYGEDDYIDRGCGMGKAATLWLLERGIRLVGTDAWSWDAPFSHTRRKIAEGGDASLIWEGHRAGREIGYSHLEKLHNLEALPSDGFQVVCFPVKVHRGSAGWTRAVAIIED</sequence>
<accession>A0ABS1UXX1</accession>
<evidence type="ECO:0000313" key="1">
    <source>
        <dbReference type="EMBL" id="MBL6454301.1"/>
    </source>
</evidence>
<comment type="caution">
    <text evidence="1">The sequence shown here is derived from an EMBL/GenBank/DDBJ whole genome shotgun (WGS) entry which is preliminary data.</text>
</comment>
<name>A0ABS1UXX1_9PROT</name>
<organism evidence="1 2">
    <name type="scientific">Belnapia mucosa</name>
    <dbReference type="NCBI Taxonomy" id="2804532"/>
    <lineage>
        <taxon>Bacteria</taxon>
        <taxon>Pseudomonadati</taxon>
        <taxon>Pseudomonadota</taxon>
        <taxon>Alphaproteobacteria</taxon>
        <taxon>Acetobacterales</taxon>
        <taxon>Roseomonadaceae</taxon>
        <taxon>Belnapia</taxon>
    </lineage>
</organism>
<evidence type="ECO:0000313" key="2">
    <source>
        <dbReference type="Proteomes" id="UP000606490"/>
    </source>
</evidence>
<dbReference type="InterPro" id="IPR037175">
    <property type="entry name" value="KFase_sf"/>
</dbReference>